<reference evidence="2" key="1">
    <citation type="submission" date="2020-04" db="EMBL/GenBank/DDBJ databases">
        <authorList>
            <person name="Alioto T."/>
            <person name="Alioto T."/>
            <person name="Gomez Garrido J."/>
        </authorList>
    </citation>
    <scope>NUCLEOTIDE SEQUENCE</scope>
    <source>
        <strain evidence="2">A484AB</strain>
    </source>
</reference>
<accession>A0A7D9HL56</accession>
<evidence type="ECO:0000313" key="2">
    <source>
        <dbReference type="EMBL" id="CAB3984168.1"/>
    </source>
</evidence>
<evidence type="ECO:0000313" key="3">
    <source>
        <dbReference type="Proteomes" id="UP001152795"/>
    </source>
</evidence>
<dbReference type="PANTHER" id="PTHR34094:SF1">
    <property type="entry name" value="PROTEIN FAM185A"/>
    <property type="match status" value="1"/>
</dbReference>
<dbReference type="InterPro" id="IPR025164">
    <property type="entry name" value="Toastrack_DUF4097"/>
</dbReference>
<sequence>MAARFKNRTQILKLSLNNLGYSLRYLSSTLVQNVPNCSVIPLWSQKVNNFGYLRVFSGNFGVHITGSNSWHGEQSTVSVSLVSDCKDVLKYEKDLGVIREFICCDASNKDDGLSQVTIQTDDNKIFQNFKSTLLERSKLRIEMPHSYELYLNSSSQAPVTVEKLECDDIKIHTEGNCLLSQLKSQLITVNSNSGDILSESSLVGDLELTTNKDGRVHLGKIQGNDMKINCEDGNVMISSLYGGDVLVNTQLGNIIIGDAHGNIEVTSISGDIKCGSISGLLKALSEDGNIETKLTLGGNVNATGLNGNAIIKLDSDLKCKLELSSKTMNITPDLQIHEKSERTADDLTTLTGQTHGAGEQYGTVRCQKGNIDLLQESWFVMPKS</sequence>
<evidence type="ECO:0000259" key="1">
    <source>
        <dbReference type="Pfam" id="PF13349"/>
    </source>
</evidence>
<comment type="caution">
    <text evidence="2">The sequence shown here is derived from an EMBL/GenBank/DDBJ whole genome shotgun (WGS) entry which is preliminary data.</text>
</comment>
<dbReference type="EMBL" id="CACRXK020000704">
    <property type="protein sequence ID" value="CAB3984168.1"/>
    <property type="molecule type" value="Genomic_DNA"/>
</dbReference>
<dbReference type="Proteomes" id="UP001152795">
    <property type="component" value="Unassembled WGS sequence"/>
</dbReference>
<name>A0A7D9HL56_PARCT</name>
<dbReference type="AlphaFoldDB" id="A0A7D9HL56"/>
<proteinExistence type="predicted"/>
<keyword evidence="3" id="KW-1185">Reference proteome</keyword>
<dbReference type="Gene3D" id="2.160.20.120">
    <property type="match status" value="1"/>
</dbReference>
<organism evidence="2 3">
    <name type="scientific">Paramuricea clavata</name>
    <name type="common">Red gorgonian</name>
    <name type="synonym">Violescent sea-whip</name>
    <dbReference type="NCBI Taxonomy" id="317549"/>
    <lineage>
        <taxon>Eukaryota</taxon>
        <taxon>Metazoa</taxon>
        <taxon>Cnidaria</taxon>
        <taxon>Anthozoa</taxon>
        <taxon>Octocorallia</taxon>
        <taxon>Malacalcyonacea</taxon>
        <taxon>Plexauridae</taxon>
        <taxon>Paramuricea</taxon>
    </lineage>
</organism>
<protein>
    <recommendedName>
        <fullName evidence="1">DUF4097 domain-containing protein</fullName>
    </recommendedName>
</protein>
<dbReference type="Pfam" id="PF13349">
    <property type="entry name" value="DUF4097"/>
    <property type="match status" value="1"/>
</dbReference>
<dbReference type="OrthoDB" id="5984441at2759"/>
<dbReference type="PANTHER" id="PTHR34094">
    <property type="match status" value="1"/>
</dbReference>
<gene>
    <name evidence="2" type="ORF">PACLA_8A073087</name>
</gene>
<feature type="domain" description="DUF4097" evidence="1">
    <location>
        <begin position="109"/>
        <end position="238"/>
    </location>
</feature>